<dbReference type="Gene3D" id="3.30.360.10">
    <property type="entry name" value="Dihydrodipicolinate Reductase, domain 2"/>
    <property type="match status" value="1"/>
</dbReference>
<dbReference type="PANTHER" id="PTHR46368:SF19">
    <property type="entry name" value="GFO_IDH_MOCA-LIKE OXIDOREDUCTASE N-TERMINAL DOMAIN-CONTAINING PROTEIN"/>
    <property type="match status" value="1"/>
</dbReference>
<dbReference type="InterPro" id="IPR055170">
    <property type="entry name" value="GFO_IDH_MocA-like_dom"/>
</dbReference>
<dbReference type="Proteomes" id="UP000827889">
    <property type="component" value="Chromosome 4"/>
</dbReference>
<keyword evidence="4" id="KW-1185">Reference proteome</keyword>
<dbReference type="Gene3D" id="3.40.50.720">
    <property type="entry name" value="NAD(P)-binding Rossmann-like Domain"/>
    <property type="match status" value="1"/>
</dbReference>
<dbReference type="Pfam" id="PF01408">
    <property type="entry name" value="GFO_IDH_MocA"/>
    <property type="match status" value="1"/>
</dbReference>
<dbReference type="SUPFAM" id="SSF55347">
    <property type="entry name" value="Glyceraldehyde-3-phosphate dehydrogenase-like, C-terminal domain"/>
    <property type="match status" value="1"/>
</dbReference>
<dbReference type="RefSeq" id="XP_030551701.1">
    <property type="nucleotide sequence ID" value="XM_030695841.2"/>
</dbReference>
<sequence>MAQTAVRFGILGCANIARQLSRAIALSPDAALCAVASRSIEKARTFAADNGLPSAVKIYGEYGAVLDDPDVDAVYIPLPTTLHLKWAVAAAEKKKHVLLEKPAALDVAGLDRILEVCESNGVQFMDGTMWVHHPRTERMKEALRDEMSFGQLKMIHSVLAYNAGPDFLKNDIRVKPDLDALGALGDIGWYCIRSILWAVDYELPKTVVAMHKPVYNDSGVILSTGASLSWEDGKVATFYCSFLSHMTFDLTVLGTKGALRVNDLVSPFQESYGSFSSISESDFAQLEPGRWAPMPREHRVGSEVPQEVLMVNEFAKSVGKIKGEGLKPDRKWANMSRKTQLVMDAVKASMEKGFQAVELVE</sequence>
<dbReference type="PANTHER" id="PTHR46368">
    <property type="match status" value="1"/>
</dbReference>
<dbReference type="GeneID" id="115756155"/>
<evidence type="ECO:0000256" key="1">
    <source>
        <dbReference type="ARBA" id="ARBA00010928"/>
    </source>
</evidence>
<dbReference type="KEGG" id="rarg:115756155"/>
<dbReference type="SUPFAM" id="SSF51735">
    <property type="entry name" value="NAD(P)-binding Rossmann-fold domains"/>
    <property type="match status" value="1"/>
</dbReference>
<dbReference type="InterPro" id="IPR036291">
    <property type="entry name" value="NAD(P)-bd_dom_sf"/>
</dbReference>
<reference evidence="5" key="1">
    <citation type="submission" date="2025-08" db="UniProtKB">
        <authorList>
            <consortium name="RefSeq"/>
        </authorList>
    </citation>
    <scope>IDENTIFICATION</scope>
    <source>
        <tissue evidence="5">Leaf</tissue>
    </source>
</reference>
<dbReference type="GO" id="GO:0000166">
    <property type="term" value="F:nucleotide binding"/>
    <property type="evidence" value="ECO:0007669"/>
    <property type="project" value="InterPro"/>
</dbReference>
<gene>
    <name evidence="5" type="primary">LOC115756155</name>
</gene>
<proteinExistence type="inferred from homology"/>
<dbReference type="AlphaFoldDB" id="A0A8B8QWX0"/>
<evidence type="ECO:0000259" key="2">
    <source>
        <dbReference type="Pfam" id="PF01408"/>
    </source>
</evidence>
<organism evidence="4 5">
    <name type="scientific">Rhodamnia argentea</name>
    <dbReference type="NCBI Taxonomy" id="178133"/>
    <lineage>
        <taxon>Eukaryota</taxon>
        <taxon>Viridiplantae</taxon>
        <taxon>Streptophyta</taxon>
        <taxon>Embryophyta</taxon>
        <taxon>Tracheophyta</taxon>
        <taxon>Spermatophyta</taxon>
        <taxon>Magnoliopsida</taxon>
        <taxon>eudicotyledons</taxon>
        <taxon>Gunneridae</taxon>
        <taxon>Pentapetalae</taxon>
        <taxon>rosids</taxon>
        <taxon>malvids</taxon>
        <taxon>Myrtales</taxon>
        <taxon>Myrtaceae</taxon>
        <taxon>Myrtoideae</taxon>
        <taxon>Myrteae</taxon>
        <taxon>Australasian group</taxon>
        <taxon>Rhodamnia</taxon>
    </lineage>
</organism>
<dbReference type="Pfam" id="PF22725">
    <property type="entry name" value="GFO_IDH_MocA_C3"/>
    <property type="match status" value="1"/>
</dbReference>
<protein>
    <submittedName>
        <fullName evidence="5">Uncharacterized oxidoreductase At4g09670-like</fullName>
    </submittedName>
</protein>
<name>A0A8B8QWX0_9MYRT</name>
<evidence type="ECO:0000259" key="3">
    <source>
        <dbReference type="Pfam" id="PF22725"/>
    </source>
</evidence>
<dbReference type="OrthoDB" id="2129491at2759"/>
<comment type="similarity">
    <text evidence="1">Belongs to the Gfo/Idh/MocA family.</text>
</comment>
<evidence type="ECO:0000313" key="5">
    <source>
        <dbReference type="RefSeq" id="XP_030551701.1"/>
    </source>
</evidence>
<evidence type="ECO:0000313" key="4">
    <source>
        <dbReference type="Proteomes" id="UP000827889"/>
    </source>
</evidence>
<feature type="domain" description="GFO/IDH/MocA-like oxidoreductase" evidence="3">
    <location>
        <begin position="141"/>
        <end position="260"/>
    </location>
</feature>
<dbReference type="InterPro" id="IPR000683">
    <property type="entry name" value="Gfo/Idh/MocA-like_OxRdtase_N"/>
</dbReference>
<feature type="domain" description="Gfo/Idh/MocA-like oxidoreductase N-terminal" evidence="2">
    <location>
        <begin position="6"/>
        <end position="125"/>
    </location>
</feature>
<accession>A0A8B8QWX0</accession>